<dbReference type="EMBL" id="AP021875">
    <property type="protein sequence ID" value="BBO75978.1"/>
    <property type="molecule type" value="Genomic_DNA"/>
</dbReference>
<dbReference type="SUPFAM" id="SSF53807">
    <property type="entry name" value="Helical backbone' metal receptor"/>
    <property type="match status" value="1"/>
</dbReference>
<evidence type="ECO:0000259" key="1">
    <source>
        <dbReference type="PROSITE" id="PS50983"/>
    </source>
</evidence>
<evidence type="ECO:0000313" key="3">
    <source>
        <dbReference type="Proteomes" id="UP000427769"/>
    </source>
</evidence>
<organism evidence="2 3">
    <name type="scientific">Desulfosarcina widdelii</name>
    <dbReference type="NCBI Taxonomy" id="947919"/>
    <lineage>
        <taxon>Bacteria</taxon>
        <taxon>Pseudomonadati</taxon>
        <taxon>Thermodesulfobacteriota</taxon>
        <taxon>Desulfobacteria</taxon>
        <taxon>Desulfobacterales</taxon>
        <taxon>Desulfosarcinaceae</taxon>
        <taxon>Desulfosarcina</taxon>
    </lineage>
</organism>
<dbReference type="PANTHER" id="PTHR30535:SF34">
    <property type="entry name" value="MOLYBDATE-BINDING PROTEIN MOLA"/>
    <property type="match status" value="1"/>
</dbReference>
<feature type="domain" description="Fe/B12 periplasmic-binding" evidence="1">
    <location>
        <begin position="51"/>
        <end position="309"/>
    </location>
</feature>
<dbReference type="Gene3D" id="3.40.50.1980">
    <property type="entry name" value="Nitrogenase molybdenum iron protein domain"/>
    <property type="match status" value="2"/>
</dbReference>
<accession>A0A5K7Z4P5</accession>
<dbReference type="AlphaFoldDB" id="A0A5K7Z4P5"/>
<reference evidence="2 3" key="1">
    <citation type="submission" date="2019-11" db="EMBL/GenBank/DDBJ databases">
        <title>Comparative genomics of hydrocarbon-degrading Desulfosarcina strains.</title>
        <authorList>
            <person name="Watanabe M."/>
            <person name="Kojima H."/>
            <person name="Fukui M."/>
        </authorList>
    </citation>
    <scope>NUCLEOTIDE SEQUENCE [LARGE SCALE GENOMIC DNA]</scope>
    <source>
        <strain evidence="2 3">PP31</strain>
    </source>
</reference>
<dbReference type="OrthoDB" id="9787772at2"/>
<dbReference type="InterPro" id="IPR050902">
    <property type="entry name" value="ABC_Transporter_SBP"/>
</dbReference>
<dbReference type="PROSITE" id="PS50983">
    <property type="entry name" value="FE_B12_PBP"/>
    <property type="match status" value="1"/>
</dbReference>
<protein>
    <submittedName>
        <fullName evidence="2">ABC transporter substrate-binding protein</fullName>
    </submittedName>
</protein>
<proteinExistence type="predicted"/>
<dbReference type="KEGG" id="dwd:DSCW_33950"/>
<dbReference type="RefSeq" id="WP_155304845.1">
    <property type="nucleotide sequence ID" value="NZ_AP021875.1"/>
</dbReference>
<keyword evidence="3" id="KW-1185">Reference proteome</keyword>
<dbReference type="Proteomes" id="UP000427769">
    <property type="component" value="Chromosome"/>
</dbReference>
<dbReference type="InterPro" id="IPR002491">
    <property type="entry name" value="ABC_transptr_periplasmic_BD"/>
</dbReference>
<dbReference type="Pfam" id="PF01497">
    <property type="entry name" value="Peripla_BP_2"/>
    <property type="match status" value="1"/>
</dbReference>
<dbReference type="GO" id="GO:0071281">
    <property type="term" value="P:cellular response to iron ion"/>
    <property type="evidence" value="ECO:0007669"/>
    <property type="project" value="TreeGrafter"/>
</dbReference>
<sequence length="337" mass="37826">MNGRRFLFFLVLSLVILLPTAGLGVTELVLDGYTITDANGRRITVTKPFERIISLYGAHTENLFELGAGGQVVGVPRHADWPAAARSKPVHSYHDDVERFLAARPDLVLIRPMIDRGYSRLVRRLEANGIVVASLQPSSIEQMFVYWRILGVLAGRKPAAEEMVSRFKKSVRRIRIQTDRITNKKRVYFEAIHDRMRTFSPSAMPIFVLETAGGINVAGDAVPRRGTNIADYGKERILSRGREIDVYLAQFGPMNRPTVESIKAEPGYDLIRAVQRNSIFVIDEKLVSRPTMRLLAGICRIGKMLYPDYFIAGELEAACLPLPDGRVGNAFMKEERP</sequence>
<gene>
    <name evidence="2" type="ORF">DSCW_33950</name>
</gene>
<name>A0A5K7Z4P5_9BACT</name>
<dbReference type="PANTHER" id="PTHR30535">
    <property type="entry name" value="VITAMIN B12-BINDING PROTEIN"/>
    <property type="match status" value="1"/>
</dbReference>
<evidence type="ECO:0000313" key="2">
    <source>
        <dbReference type="EMBL" id="BBO75978.1"/>
    </source>
</evidence>